<dbReference type="EMBL" id="GG672918">
    <property type="protein sequence ID" value="EER16410.1"/>
    <property type="molecule type" value="Genomic_DNA"/>
</dbReference>
<dbReference type="OMA" id="GSKYAHH"/>
<proteinExistence type="predicted"/>
<feature type="domain" description="tRNA/rRNA methyltransferase SpoU type" evidence="4">
    <location>
        <begin position="78"/>
        <end position="148"/>
    </location>
</feature>
<feature type="compositionally biased region" description="Basic and acidic residues" evidence="3">
    <location>
        <begin position="247"/>
        <end position="262"/>
    </location>
</feature>
<dbReference type="InterPro" id="IPR029026">
    <property type="entry name" value="tRNA_m1G_MTases_N"/>
</dbReference>
<dbReference type="PANTHER" id="PTHR43191">
    <property type="entry name" value="RRNA METHYLTRANSFERASE 3"/>
    <property type="match status" value="1"/>
</dbReference>
<evidence type="ECO:0000313" key="6">
    <source>
        <dbReference type="Proteomes" id="UP000007800"/>
    </source>
</evidence>
<accession>C5KG54</accession>
<dbReference type="SUPFAM" id="SSF75217">
    <property type="entry name" value="alpha/beta knot"/>
    <property type="match status" value="1"/>
</dbReference>
<dbReference type="GO" id="GO:0003723">
    <property type="term" value="F:RNA binding"/>
    <property type="evidence" value="ECO:0007669"/>
    <property type="project" value="InterPro"/>
</dbReference>
<protein>
    <submittedName>
        <fullName evidence="5">RNA methyltransferase, putative</fullName>
    </submittedName>
</protein>
<dbReference type="InterPro" id="IPR001537">
    <property type="entry name" value="SpoU_MeTrfase"/>
</dbReference>
<evidence type="ECO:0000313" key="5">
    <source>
        <dbReference type="EMBL" id="EER16410.1"/>
    </source>
</evidence>
<reference evidence="5 6" key="1">
    <citation type="submission" date="2008-07" db="EMBL/GenBank/DDBJ databases">
        <authorList>
            <person name="El-Sayed N."/>
            <person name="Caler E."/>
            <person name="Inman J."/>
            <person name="Amedeo P."/>
            <person name="Hass B."/>
            <person name="Wortman J."/>
        </authorList>
    </citation>
    <scope>NUCLEOTIDE SEQUENCE [LARGE SCALE GENOMIC DNA]</scope>
    <source>
        <strain evidence="6">ATCC 50983 / TXsc</strain>
    </source>
</reference>
<dbReference type="InterPro" id="IPR029028">
    <property type="entry name" value="Alpha/beta_knot_MTases"/>
</dbReference>
<dbReference type="RefSeq" id="XP_002784614.1">
    <property type="nucleotide sequence ID" value="XM_002784568.1"/>
</dbReference>
<evidence type="ECO:0000256" key="3">
    <source>
        <dbReference type="SAM" id="MobiDB-lite"/>
    </source>
</evidence>
<evidence type="ECO:0000259" key="4">
    <source>
        <dbReference type="Pfam" id="PF00588"/>
    </source>
</evidence>
<keyword evidence="6" id="KW-1185">Reference proteome</keyword>
<dbReference type="GeneID" id="9063485"/>
<dbReference type="AlphaFoldDB" id="C5KG54"/>
<dbReference type="PANTHER" id="PTHR43191:SF2">
    <property type="entry name" value="RRNA METHYLTRANSFERASE 3, MITOCHONDRIAL"/>
    <property type="match status" value="1"/>
</dbReference>
<sequence length="288" mass="31826">MASHRVIKSLSDPLVAELLGLANESARRVESKLCVVSGKKLLNELAEKVANMRSYQHNMLGTIRMPQPLEKPPDTTKLLLILDGVIDAGQLGTILRSAFALKWHSIWFLPRTNADPFDHKAIRSSQGALWHMPFSYGKLDRLERFIEESSLFPAVLDTKGPLIGGDGDIFTTNSPSTNGIALLIRGPHAGLATPPKSFNRVRLSDAGGRMNLTEADLGMVASVALHEIKNNYFQHVSASPFVASPEAPREGSKYAHHFDARGRARSRRVLERQQAARRTDRFRTGKTT</sequence>
<evidence type="ECO:0000256" key="2">
    <source>
        <dbReference type="ARBA" id="ARBA00022679"/>
    </source>
</evidence>
<dbReference type="GO" id="GO:0008173">
    <property type="term" value="F:RNA methyltransferase activity"/>
    <property type="evidence" value="ECO:0007669"/>
    <property type="project" value="InterPro"/>
</dbReference>
<organism evidence="6">
    <name type="scientific">Perkinsus marinus (strain ATCC 50983 / TXsc)</name>
    <dbReference type="NCBI Taxonomy" id="423536"/>
    <lineage>
        <taxon>Eukaryota</taxon>
        <taxon>Sar</taxon>
        <taxon>Alveolata</taxon>
        <taxon>Perkinsozoa</taxon>
        <taxon>Perkinsea</taxon>
        <taxon>Perkinsida</taxon>
        <taxon>Perkinsidae</taxon>
        <taxon>Perkinsus</taxon>
    </lineage>
</organism>
<dbReference type="GO" id="GO:0032259">
    <property type="term" value="P:methylation"/>
    <property type="evidence" value="ECO:0007669"/>
    <property type="project" value="UniProtKB-KW"/>
</dbReference>
<dbReference type="InterPro" id="IPR051259">
    <property type="entry name" value="rRNA_Methyltransferase"/>
</dbReference>
<dbReference type="GO" id="GO:0006396">
    <property type="term" value="P:RNA processing"/>
    <property type="evidence" value="ECO:0007669"/>
    <property type="project" value="InterPro"/>
</dbReference>
<dbReference type="Pfam" id="PF00588">
    <property type="entry name" value="SpoU_methylase"/>
    <property type="match status" value="1"/>
</dbReference>
<dbReference type="Gene3D" id="3.40.1280.10">
    <property type="match status" value="1"/>
</dbReference>
<keyword evidence="2 5" id="KW-0808">Transferase</keyword>
<evidence type="ECO:0000256" key="1">
    <source>
        <dbReference type="ARBA" id="ARBA00022603"/>
    </source>
</evidence>
<gene>
    <name evidence="5" type="ORF">Pmar_PMAR021006</name>
</gene>
<dbReference type="OrthoDB" id="426429at2759"/>
<keyword evidence="1 5" id="KW-0489">Methyltransferase</keyword>
<dbReference type="InParanoid" id="C5KG54"/>
<name>C5KG54_PERM5</name>
<dbReference type="Proteomes" id="UP000007800">
    <property type="component" value="Unassembled WGS sequence"/>
</dbReference>
<feature type="compositionally biased region" description="Basic and acidic residues" evidence="3">
    <location>
        <begin position="277"/>
        <end position="288"/>
    </location>
</feature>
<feature type="region of interest" description="Disordered" evidence="3">
    <location>
        <begin position="244"/>
        <end position="288"/>
    </location>
</feature>